<dbReference type="EMBL" id="CP018092">
    <property type="protein sequence ID" value="ATS19044.1"/>
    <property type="molecule type" value="Genomic_DNA"/>
</dbReference>
<keyword evidence="2" id="KW-1185">Reference proteome</keyword>
<dbReference type="AlphaFoldDB" id="A0A2D2Q3F7"/>
<evidence type="ECO:0000313" key="1">
    <source>
        <dbReference type="EMBL" id="ATS19044.1"/>
    </source>
</evidence>
<gene>
    <name evidence="1" type="ORF">BRW62_10200</name>
</gene>
<dbReference type="Proteomes" id="UP000231057">
    <property type="component" value="Chromosome"/>
</dbReference>
<accession>A0A2D2Q3F7</accession>
<organism evidence="1 2">
    <name type="scientific">Parathermosynechococcus lividus PCC 6715</name>
    <dbReference type="NCBI Taxonomy" id="1917166"/>
    <lineage>
        <taxon>Bacteria</taxon>
        <taxon>Bacillati</taxon>
        <taxon>Cyanobacteriota</taxon>
        <taxon>Cyanophyceae</taxon>
        <taxon>Acaryochloridales</taxon>
        <taxon>Thermosynechococcaceae</taxon>
        <taxon>Parathermosynechococcus</taxon>
    </lineage>
</organism>
<reference evidence="1 2" key="1">
    <citation type="submission" date="2016-11" db="EMBL/GenBank/DDBJ databases">
        <title>Complete genome sequence of thermophilic cyanobacteria strain Synechococcus sp. PCC6715.</title>
        <authorList>
            <person name="Tang J."/>
            <person name="Daroch M."/>
            <person name="Liang Y."/>
            <person name="Jiang D."/>
            <person name="Shah M."/>
        </authorList>
    </citation>
    <scope>NUCLEOTIDE SEQUENCE [LARGE SCALE GENOMIC DNA]</scope>
    <source>
        <strain evidence="1 2">PCC 6715</strain>
    </source>
</reference>
<reference evidence="2" key="2">
    <citation type="journal article" date="2022" name="Front. Microbiol.">
        <title>Comparative Genomic Analysis Revealed Distinct Molecular Components and Organization of CO2-Concentrating Mechanism in Thermophilic Cyanobacteria.</title>
        <authorList>
            <person name="Tang J."/>
            <person name="Zhou H."/>
            <person name="Yao D."/>
            <person name="Riaz S."/>
            <person name="You D."/>
            <person name="Klepacz-Smolka A."/>
            <person name="Daroch M."/>
        </authorList>
    </citation>
    <scope>NUCLEOTIDE SEQUENCE [LARGE SCALE GENOMIC DNA]</scope>
    <source>
        <strain evidence="2">PCC 6715</strain>
    </source>
</reference>
<evidence type="ECO:0000313" key="2">
    <source>
        <dbReference type="Proteomes" id="UP000231057"/>
    </source>
</evidence>
<proteinExistence type="predicted"/>
<dbReference type="KEGG" id="slw:BRW62_10200"/>
<sequence>MSRKKVALSLDPELYAALQCWQAQQGYGSLSQAIRVILQQHFQPPQLTCPTVLQRLTTLEKQVVALQAQLQPPQPEIACLTLADLEALNRSQLVAIARDLGVYSYKLSNPALRQAILAAKREIYGH</sequence>
<dbReference type="RefSeq" id="WP_099799386.1">
    <property type="nucleotide sequence ID" value="NZ_CP018092.1"/>
</dbReference>
<dbReference type="OrthoDB" id="565286at2"/>
<protein>
    <submittedName>
        <fullName evidence="1">Uncharacterized protein</fullName>
    </submittedName>
</protein>
<name>A0A2D2Q3F7_PARLV</name>